<protein>
    <recommendedName>
        <fullName evidence="5">NADH-quinone oxidoreductase subunit N</fullName>
        <ecNumber evidence="5">7.1.1.-</ecNumber>
    </recommendedName>
    <alternativeName>
        <fullName evidence="5">NADH dehydrogenase I subunit N</fullName>
    </alternativeName>
    <alternativeName>
        <fullName evidence="5">NDH-1 subunit N</fullName>
    </alternativeName>
</protein>
<keyword evidence="5" id="KW-1278">Translocase</keyword>
<comment type="similarity">
    <text evidence="5">Belongs to the complex I subunit 2 family.</text>
</comment>
<comment type="function">
    <text evidence="5">NDH-1 shuttles electrons from NADH, via FMN and iron-sulfur (Fe-S) centers, to quinones in the respiratory chain. The immediate electron acceptor for the enzyme in this species is believed to be ubiquinone. Couples the redox reaction to proton translocation (for every two electrons transferred, four hydrogen ions are translocated across the cytoplasmic membrane), and thus conserves the redox energy in a proton gradient.</text>
</comment>
<feature type="transmembrane region" description="Helical" evidence="5">
    <location>
        <begin position="447"/>
        <end position="465"/>
    </location>
</feature>
<dbReference type="GO" id="GO:0050136">
    <property type="term" value="F:NADH dehydrogenase (quinone) (non-electrogenic) activity"/>
    <property type="evidence" value="ECO:0007669"/>
    <property type="project" value="UniProtKB-EC"/>
</dbReference>
<evidence type="ECO:0000256" key="3">
    <source>
        <dbReference type="ARBA" id="ARBA00022989"/>
    </source>
</evidence>
<dbReference type="Pfam" id="PF00361">
    <property type="entry name" value="Proton_antipo_M"/>
    <property type="match status" value="1"/>
</dbReference>
<evidence type="ECO:0000256" key="4">
    <source>
        <dbReference type="ARBA" id="ARBA00023136"/>
    </source>
</evidence>
<feature type="transmembrane region" description="Helical" evidence="5">
    <location>
        <begin position="329"/>
        <end position="350"/>
    </location>
</feature>
<feature type="transmembrane region" description="Helical" evidence="5">
    <location>
        <begin position="275"/>
        <end position="294"/>
    </location>
</feature>
<comment type="subunit">
    <text evidence="5">NDH-1 is composed of 14 different subunits. Subunits NuoA, H, J, K, L, M, N constitute the membrane sector of the complex.</text>
</comment>
<dbReference type="InterPro" id="IPR001750">
    <property type="entry name" value="ND/Mrp_TM"/>
</dbReference>
<evidence type="ECO:0000313" key="9">
    <source>
        <dbReference type="Proteomes" id="UP001230156"/>
    </source>
</evidence>
<feature type="transmembrane region" description="Helical" evidence="5">
    <location>
        <begin position="371"/>
        <end position="393"/>
    </location>
</feature>
<keyword evidence="5" id="KW-0520">NAD</keyword>
<dbReference type="Proteomes" id="UP001230156">
    <property type="component" value="Unassembled WGS sequence"/>
</dbReference>
<feature type="transmembrane region" description="Helical" evidence="5">
    <location>
        <begin position="107"/>
        <end position="124"/>
    </location>
</feature>
<keyword evidence="8" id="KW-0560">Oxidoreductase</keyword>
<keyword evidence="5" id="KW-0830">Ubiquinone</keyword>
<keyword evidence="9" id="KW-1185">Reference proteome</keyword>
<evidence type="ECO:0000256" key="1">
    <source>
        <dbReference type="ARBA" id="ARBA00004127"/>
    </source>
</evidence>
<proteinExistence type="inferred from homology"/>
<dbReference type="PRINTS" id="PR01434">
    <property type="entry name" value="NADHDHGNASE5"/>
</dbReference>
<sequence length="483" mass="50771">MSFAELNLAAATPEILLAISAMALLLLGVFLGDKSMRLISWLAAGALCIAAYLAVHVAPATGADPAFGGQFIVDGFAAFMKVLALLATAAAILISIGYASRNDMMRFEFPILMTIAALGMSMMISANNLISLYVGLELQSLALYVTAAFRRDTVRSTEAGLKYFVLGALSSGMLLYGASMIYGFTGSTDFTVLAKSLASDGQPAVGLIVGLVFLSAGLAFKISAVPFHMWTPDVYEGAPTPVTAFFAAAPKVAALALFTRVLIGPFGPLLLQWQQIIVVIAVLSMVLGAVAAINQRNIKRLMAYSSIGNIGYALVGLSAGTQLGVESVLIFMAIYIVTTIGAFGVILAMRRKGEMVEEIGDLAGLAKSQPLLAYSFVIFLFSMAGIPPFAGFFGKLFVFNAAIDAHLYVLAVIGVVASVVSCFYYIRVVKVMCFDTGEGVFDRPDPTIRVVLLVCTLFVLLGVFVPGPVAEAATSAAASLFPG</sequence>
<comment type="subcellular location">
    <subcellularLocation>
        <location evidence="5">Cell membrane</location>
        <topology evidence="5">Multi-pass membrane protein</topology>
    </subcellularLocation>
    <subcellularLocation>
        <location evidence="1">Endomembrane system</location>
        <topology evidence="1">Multi-pass membrane protein</topology>
    </subcellularLocation>
    <subcellularLocation>
        <location evidence="6">Membrane</location>
        <topology evidence="6">Multi-pass membrane protein</topology>
    </subcellularLocation>
</comment>
<evidence type="ECO:0000256" key="5">
    <source>
        <dbReference type="HAMAP-Rule" id="MF_00445"/>
    </source>
</evidence>
<keyword evidence="4 5" id="KW-0472">Membrane</keyword>
<dbReference type="RefSeq" id="WP_379955550.1">
    <property type="nucleotide sequence ID" value="NZ_JAUYVI010000003.1"/>
</dbReference>
<dbReference type="NCBIfam" id="NF004440">
    <property type="entry name" value="PRK05777.1-3"/>
    <property type="match status" value="1"/>
</dbReference>
<dbReference type="InterPro" id="IPR010096">
    <property type="entry name" value="NADH-Q_OxRdtase_suN/2"/>
</dbReference>
<feature type="transmembrane region" description="Helical" evidence="5">
    <location>
        <begin position="130"/>
        <end position="149"/>
    </location>
</feature>
<feature type="transmembrane region" description="Helical" evidence="5">
    <location>
        <begin position="78"/>
        <end position="100"/>
    </location>
</feature>
<dbReference type="EMBL" id="JAUYVI010000003">
    <property type="protein sequence ID" value="MDQ7248106.1"/>
    <property type="molecule type" value="Genomic_DNA"/>
</dbReference>
<dbReference type="NCBIfam" id="TIGR01770">
    <property type="entry name" value="NDH_I_N"/>
    <property type="match status" value="1"/>
</dbReference>
<feature type="transmembrane region" description="Helical" evidence="5">
    <location>
        <begin position="161"/>
        <end position="184"/>
    </location>
</feature>
<keyword evidence="5" id="KW-0874">Quinone</keyword>
<feature type="transmembrane region" description="Helical" evidence="5">
    <location>
        <begin position="6"/>
        <end position="31"/>
    </location>
</feature>
<feature type="domain" description="NADH:quinone oxidoreductase/Mrp antiporter transmembrane" evidence="7">
    <location>
        <begin position="126"/>
        <end position="420"/>
    </location>
</feature>
<feature type="transmembrane region" description="Helical" evidence="5">
    <location>
        <begin position="405"/>
        <end position="426"/>
    </location>
</feature>
<dbReference type="HAMAP" id="MF_00445">
    <property type="entry name" value="NDH1_NuoN_1"/>
    <property type="match status" value="1"/>
</dbReference>
<name>A0ABU0YK59_9PROT</name>
<feature type="transmembrane region" description="Helical" evidence="5">
    <location>
        <begin position="301"/>
        <end position="323"/>
    </location>
</feature>
<comment type="caution">
    <text evidence="8">The sequence shown here is derived from an EMBL/GenBank/DDBJ whole genome shotgun (WGS) entry which is preliminary data.</text>
</comment>
<gene>
    <name evidence="5 8" type="primary">nuoN</name>
    <name evidence="8" type="ORF">Q8A70_10535</name>
</gene>
<feature type="transmembrane region" description="Helical" evidence="5">
    <location>
        <begin position="38"/>
        <end position="58"/>
    </location>
</feature>
<keyword evidence="2 5" id="KW-0812">Transmembrane</keyword>
<evidence type="ECO:0000256" key="6">
    <source>
        <dbReference type="RuleBase" id="RU000320"/>
    </source>
</evidence>
<dbReference type="PANTHER" id="PTHR22773">
    <property type="entry name" value="NADH DEHYDROGENASE"/>
    <property type="match status" value="1"/>
</dbReference>
<keyword evidence="5" id="KW-0813">Transport</keyword>
<organism evidence="8 9">
    <name type="scientific">Dongia sedimenti</name>
    <dbReference type="NCBI Taxonomy" id="3064282"/>
    <lineage>
        <taxon>Bacteria</taxon>
        <taxon>Pseudomonadati</taxon>
        <taxon>Pseudomonadota</taxon>
        <taxon>Alphaproteobacteria</taxon>
        <taxon>Rhodospirillales</taxon>
        <taxon>Dongiaceae</taxon>
        <taxon>Dongia</taxon>
    </lineage>
</organism>
<feature type="transmembrane region" description="Helical" evidence="5">
    <location>
        <begin position="204"/>
        <end position="230"/>
    </location>
</feature>
<dbReference type="EC" id="7.1.1.-" evidence="5"/>
<keyword evidence="3 5" id="KW-1133">Transmembrane helix</keyword>
<evidence type="ECO:0000313" key="8">
    <source>
        <dbReference type="EMBL" id="MDQ7248106.1"/>
    </source>
</evidence>
<comment type="catalytic activity">
    <reaction evidence="5">
        <text>a quinone + NADH + 5 H(+)(in) = a quinol + NAD(+) + 4 H(+)(out)</text>
        <dbReference type="Rhea" id="RHEA:57888"/>
        <dbReference type="ChEBI" id="CHEBI:15378"/>
        <dbReference type="ChEBI" id="CHEBI:24646"/>
        <dbReference type="ChEBI" id="CHEBI:57540"/>
        <dbReference type="ChEBI" id="CHEBI:57945"/>
        <dbReference type="ChEBI" id="CHEBI:132124"/>
    </reaction>
</comment>
<feature type="transmembrane region" description="Helical" evidence="5">
    <location>
        <begin position="242"/>
        <end position="263"/>
    </location>
</feature>
<evidence type="ECO:0000256" key="2">
    <source>
        <dbReference type="ARBA" id="ARBA00022692"/>
    </source>
</evidence>
<keyword evidence="5" id="KW-1003">Cell membrane</keyword>
<reference evidence="9" key="1">
    <citation type="submission" date="2023-08" db="EMBL/GenBank/DDBJ databases">
        <title>Rhodospirillaceae gen. nov., a novel taxon isolated from the Yangtze River Yuezi River estuary sludge.</title>
        <authorList>
            <person name="Ruan L."/>
        </authorList>
    </citation>
    <scope>NUCLEOTIDE SEQUENCE [LARGE SCALE GENOMIC DNA]</scope>
    <source>
        <strain evidence="9">R-7</strain>
    </source>
</reference>
<accession>A0ABU0YK59</accession>
<evidence type="ECO:0000259" key="7">
    <source>
        <dbReference type="Pfam" id="PF00361"/>
    </source>
</evidence>